<gene>
    <name evidence="1" type="ORF">AVEN_177764_1</name>
</gene>
<accession>A0A4Y2LIK5</accession>
<evidence type="ECO:0000313" key="2">
    <source>
        <dbReference type="Proteomes" id="UP000499080"/>
    </source>
</evidence>
<dbReference type="AlphaFoldDB" id="A0A4Y2LIK5"/>
<reference evidence="1 2" key="1">
    <citation type="journal article" date="2019" name="Sci. Rep.">
        <title>Orb-weaving spider Araneus ventricosus genome elucidates the spidroin gene catalogue.</title>
        <authorList>
            <person name="Kono N."/>
            <person name="Nakamura H."/>
            <person name="Ohtoshi R."/>
            <person name="Moran D.A.P."/>
            <person name="Shinohara A."/>
            <person name="Yoshida Y."/>
            <person name="Fujiwara M."/>
            <person name="Mori M."/>
            <person name="Tomita M."/>
            <person name="Arakawa K."/>
        </authorList>
    </citation>
    <scope>NUCLEOTIDE SEQUENCE [LARGE SCALE GENOMIC DNA]</scope>
</reference>
<protein>
    <submittedName>
        <fullName evidence="1">Uncharacterized protein</fullName>
    </submittedName>
</protein>
<organism evidence="1 2">
    <name type="scientific">Araneus ventricosus</name>
    <name type="common">Orbweaver spider</name>
    <name type="synonym">Epeira ventricosa</name>
    <dbReference type="NCBI Taxonomy" id="182803"/>
    <lineage>
        <taxon>Eukaryota</taxon>
        <taxon>Metazoa</taxon>
        <taxon>Ecdysozoa</taxon>
        <taxon>Arthropoda</taxon>
        <taxon>Chelicerata</taxon>
        <taxon>Arachnida</taxon>
        <taxon>Araneae</taxon>
        <taxon>Araneomorphae</taxon>
        <taxon>Entelegynae</taxon>
        <taxon>Araneoidea</taxon>
        <taxon>Araneidae</taxon>
        <taxon>Araneus</taxon>
    </lineage>
</organism>
<dbReference type="Proteomes" id="UP000499080">
    <property type="component" value="Unassembled WGS sequence"/>
</dbReference>
<dbReference type="EMBL" id="BGPR01005900">
    <property type="protein sequence ID" value="GBN14422.1"/>
    <property type="molecule type" value="Genomic_DNA"/>
</dbReference>
<comment type="caution">
    <text evidence="1">The sequence shown here is derived from an EMBL/GenBank/DDBJ whole genome shotgun (WGS) entry which is preliminary data.</text>
</comment>
<keyword evidence="2" id="KW-1185">Reference proteome</keyword>
<proteinExistence type="predicted"/>
<evidence type="ECO:0000313" key="1">
    <source>
        <dbReference type="EMBL" id="GBN14422.1"/>
    </source>
</evidence>
<name>A0A4Y2LIK5_ARAVE</name>
<sequence length="148" mass="15978">MPISNSCDVCPPSTAGNDLGEGVRSQGRSPLCSPSSDKLLLTIWCSNLSGTMPKGSTLVMETFCDNPLPLLTTRFPKPFRQAFFAIWDCTKGDSIPEQIFIVQAGVFPGGTDIFGHLQPIQPHPSIDGRLLFFTGLLCSMSRSELSIA</sequence>